<dbReference type="OrthoDB" id="3064837at2759"/>
<dbReference type="AlphaFoldDB" id="A0A0C9XAH2"/>
<reference evidence="3" key="2">
    <citation type="submission" date="2015-01" db="EMBL/GenBank/DDBJ databases">
        <title>Evolutionary Origins and Diversification of the Mycorrhizal Mutualists.</title>
        <authorList>
            <consortium name="DOE Joint Genome Institute"/>
            <consortium name="Mycorrhizal Genomics Consortium"/>
            <person name="Kohler A."/>
            <person name="Kuo A."/>
            <person name="Nagy L.G."/>
            <person name="Floudas D."/>
            <person name="Copeland A."/>
            <person name="Barry K.W."/>
            <person name="Cichocki N."/>
            <person name="Veneault-Fourrey C."/>
            <person name="LaButti K."/>
            <person name="Lindquist E.A."/>
            <person name="Lipzen A."/>
            <person name="Lundell T."/>
            <person name="Morin E."/>
            <person name="Murat C."/>
            <person name="Riley R."/>
            <person name="Ohm R."/>
            <person name="Sun H."/>
            <person name="Tunlid A."/>
            <person name="Henrissat B."/>
            <person name="Grigoriev I.V."/>
            <person name="Hibbett D.S."/>
            <person name="Martin F."/>
        </authorList>
    </citation>
    <scope>NUCLEOTIDE SEQUENCE [LARGE SCALE GENOMIC DNA]</scope>
    <source>
        <strain evidence="3">LaAM-08-1</strain>
    </source>
</reference>
<organism evidence="2 3">
    <name type="scientific">Laccaria amethystina LaAM-08-1</name>
    <dbReference type="NCBI Taxonomy" id="1095629"/>
    <lineage>
        <taxon>Eukaryota</taxon>
        <taxon>Fungi</taxon>
        <taxon>Dikarya</taxon>
        <taxon>Basidiomycota</taxon>
        <taxon>Agaricomycotina</taxon>
        <taxon>Agaricomycetes</taxon>
        <taxon>Agaricomycetidae</taxon>
        <taxon>Agaricales</taxon>
        <taxon>Agaricineae</taxon>
        <taxon>Hydnangiaceae</taxon>
        <taxon>Laccaria</taxon>
    </lineage>
</organism>
<dbReference type="Proteomes" id="UP000054477">
    <property type="component" value="Unassembled WGS sequence"/>
</dbReference>
<sequence>MTNSIPNRIRGFAWSITGSKSGETWLLMIVRRRFQKTKNIHIFDDSTNGFGVLEQEWEGFYQFASQFQAFENCLLRLAGNIYATAVVDIRRLLQLQLQNITEDEFTSQVIPHPSGPKKLNAQQHIQVCSVVTSYRLIDIMARIIGLPSNGLEVNRGLYKVENKEPEGYIKHLRNWPALCFKFNNIFDATSSNTKSQNTASGGRRLLEYIEEHVANSHRSKILCNLLVAASHLAFLVESRFHPDTLPDLPDFINEERIKASRTPNEQDFLVRLRKLIQDFDLRPEECPSGLSLASFRAALQLAVNISPLYLLTPYTIAKRQWNRQTIHQIGEYLGNGKPTTLVEVENVIWRAIFFMSIGEMSPTEAVSFIKKNINWASLQAQCSGGLVDALDFFDIRQRQSSRLKEHGDHQTSGKDTDGTSKSKPKPWRGRPKAKPRLQRLQRERKIPRCSAIEIPGDRAKCKGEFYAFTASGEKVRLEPNFHYESYAIRFSELMRNVQKQYDKDVPPHCQKDGHSVIQTMTWDEYNEKKPEELQKILVTKNVVVSGHSKPTPASDLKFDENGLEEIFSIHDPISLQDYSLYEDGSHEDDEDDDLLLDEFDKMTMHLPKTVSGTLQDVLASSESNRDYSSSKSFSSDKTAYHFTKSSNSFSLHDSYPFEDLNWGLIGTKNAITFIHIDSDGLATHILIRFYGHENTVCIGGHFIFTHLMEITAEGLLHAFVLNEFITNTYHYPSRALFRRILDFCKKGLLEGKFKRNSSAYSHIPDLDTFDGIINLLSLCNLVILGNVLDFRTYLAPNQPPERDATHAEQEVLDNYDRNKIPKQERVTMMFHCGLAFEVIEWMKLHFDFWNPQGDTVDLPSHYLTQQLLALSEYKSDASNNNKGHAGAPHCTLALLQKQIANVIKCNEALEKYWSLRRDQVNPLQLGFGDRDGWKFERRRTFRPYTPRTEDELIDDGTTEFDQKFKDGDKSLQSQINLSKAQPDLPRDARKRPRFD</sequence>
<feature type="region of interest" description="Disordered" evidence="1">
    <location>
        <begin position="973"/>
        <end position="995"/>
    </location>
</feature>
<protein>
    <submittedName>
        <fullName evidence="2">Uncharacterized protein</fullName>
    </submittedName>
</protein>
<evidence type="ECO:0000256" key="1">
    <source>
        <dbReference type="SAM" id="MobiDB-lite"/>
    </source>
</evidence>
<evidence type="ECO:0000313" key="2">
    <source>
        <dbReference type="EMBL" id="KIK09285.1"/>
    </source>
</evidence>
<feature type="compositionally biased region" description="Basic residues" evidence="1">
    <location>
        <begin position="422"/>
        <end position="439"/>
    </location>
</feature>
<dbReference type="EMBL" id="KN838539">
    <property type="protein sequence ID" value="KIK09285.1"/>
    <property type="molecule type" value="Genomic_DNA"/>
</dbReference>
<feature type="compositionally biased region" description="Basic and acidic residues" evidence="1">
    <location>
        <begin position="401"/>
        <end position="420"/>
    </location>
</feature>
<dbReference type="STRING" id="1095629.A0A0C9XAH2"/>
<keyword evidence="3" id="KW-1185">Reference proteome</keyword>
<accession>A0A0C9XAH2</accession>
<name>A0A0C9XAH2_9AGAR</name>
<proteinExistence type="predicted"/>
<feature type="region of interest" description="Disordered" evidence="1">
    <location>
        <begin position="401"/>
        <end position="440"/>
    </location>
</feature>
<gene>
    <name evidence="2" type="ORF">K443DRAFT_118696</name>
</gene>
<evidence type="ECO:0000313" key="3">
    <source>
        <dbReference type="Proteomes" id="UP000054477"/>
    </source>
</evidence>
<reference evidence="2 3" key="1">
    <citation type="submission" date="2014-04" db="EMBL/GenBank/DDBJ databases">
        <authorList>
            <consortium name="DOE Joint Genome Institute"/>
            <person name="Kuo A."/>
            <person name="Kohler A."/>
            <person name="Nagy L.G."/>
            <person name="Floudas D."/>
            <person name="Copeland A."/>
            <person name="Barry K.W."/>
            <person name="Cichocki N."/>
            <person name="Veneault-Fourrey C."/>
            <person name="LaButti K."/>
            <person name="Lindquist E.A."/>
            <person name="Lipzen A."/>
            <person name="Lundell T."/>
            <person name="Morin E."/>
            <person name="Murat C."/>
            <person name="Sun H."/>
            <person name="Tunlid A."/>
            <person name="Henrissat B."/>
            <person name="Grigoriev I.V."/>
            <person name="Hibbett D.S."/>
            <person name="Martin F."/>
            <person name="Nordberg H.P."/>
            <person name="Cantor M.N."/>
            <person name="Hua S.X."/>
        </authorList>
    </citation>
    <scope>NUCLEOTIDE SEQUENCE [LARGE SCALE GENOMIC DNA]</scope>
    <source>
        <strain evidence="2 3">LaAM-08-1</strain>
    </source>
</reference>
<dbReference type="HOGENOM" id="CLU_300717_0_0_1"/>